<dbReference type="SUPFAM" id="SSF53822">
    <property type="entry name" value="Periplasmic binding protein-like I"/>
    <property type="match status" value="1"/>
</dbReference>
<organism evidence="6 7">
    <name type="scientific">Enterocloster bolteae (strain ATCC BAA-613 / DSM 15670 / CCUG 46953 / JCM 12243 / WAL 16351)</name>
    <name type="common">Clostridium bolteae</name>
    <dbReference type="NCBI Taxonomy" id="411902"/>
    <lineage>
        <taxon>Bacteria</taxon>
        <taxon>Bacillati</taxon>
        <taxon>Bacillota</taxon>
        <taxon>Clostridia</taxon>
        <taxon>Lachnospirales</taxon>
        <taxon>Lachnospiraceae</taxon>
        <taxon>Enterocloster</taxon>
    </lineage>
</organism>
<dbReference type="PaxDb" id="411902-CLOBOL_01435"/>
<accession>A8RKX3</accession>
<evidence type="ECO:0000259" key="5">
    <source>
        <dbReference type="PROSITE" id="PS50932"/>
    </source>
</evidence>
<feature type="domain" description="HTH lacI-type" evidence="5">
    <location>
        <begin position="17"/>
        <end position="71"/>
    </location>
</feature>
<gene>
    <name evidence="6" type="ORF">CLOBOL_01435</name>
</gene>
<keyword evidence="2" id="KW-0805">Transcription regulation</keyword>
<dbReference type="Pfam" id="PF00356">
    <property type="entry name" value="LacI"/>
    <property type="match status" value="1"/>
</dbReference>
<dbReference type="CDD" id="cd06267">
    <property type="entry name" value="PBP1_LacI_sugar_binding-like"/>
    <property type="match status" value="1"/>
</dbReference>
<evidence type="ECO:0000256" key="4">
    <source>
        <dbReference type="ARBA" id="ARBA00023163"/>
    </source>
</evidence>
<dbReference type="eggNOG" id="COG1609">
    <property type="taxonomic scope" value="Bacteria"/>
</dbReference>
<comment type="caution">
    <text evidence="6">The sequence shown here is derived from an EMBL/GenBank/DDBJ whole genome shotgun (WGS) entry which is preliminary data.</text>
</comment>
<reference evidence="6 7" key="1">
    <citation type="submission" date="2007-08" db="EMBL/GenBank/DDBJ databases">
        <authorList>
            <person name="Fulton L."/>
            <person name="Clifton S."/>
            <person name="Fulton B."/>
            <person name="Xu J."/>
            <person name="Minx P."/>
            <person name="Pepin K.H."/>
            <person name="Johnson M."/>
            <person name="Thiruvilangam P."/>
            <person name="Bhonagiri V."/>
            <person name="Nash W.E."/>
            <person name="Mardis E.R."/>
            <person name="Wilson R.K."/>
        </authorList>
    </citation>
    <scope>NUCLEOTIDE SEQUENCE [LARGE SCALE GENOMIC DNA]</scope>
    <source>
        <strain evidence="7">ATCC BAA-613 / DSM 15670 / CCUG 46953 / JCM 12243 / WAL 16351</strain>
    </source>
</reference>
<dbReference type="GO" id="GO:0000976">
    <property type="term" value="F:transcription cis-regulatory region binding"/>
    <property type="evidence" value="ECO:0007669"/>
    <property type="project" value="TreeGrafter"/>
</dbReference>
<name>A8RKX3_ENTBW</name>
<protein>
    <recommendedName>
        <fullName evidence="5">HTH lacI-type domain-containing protein</fullName>
    </recommendedName>
</protein>
<keyword evidence="4" id="KW-0804">Transcription</keyword>
<dbReference type="PRINTS" id="PR00036">
    <property type="entry name" value="HTHLACI"/>
</dbReference>
<dbReference type="InterPro" id="IPR000843">
    <property type="entry name" value="HTH_LacI"/>
</dbReference>
<dbReference type="Gene3D" id="1.10.260.40">
    <property type="entry name" value="lambda repressor-like DNA-binding domains"/>
    <property type="match status" value="1"/>
</dbReference>
<evidence type="ECO:0000256" key="2">
    <source>
        <dbReference type="ARBA" id="ARBA00023015"/>
    </source>
</evidence>
<keyword evidence="3" id="KW-0238">DNA-binding</keyword>
<dbReference type="Gene3D" id="3.40.50.2300">
    <property type="match status" value="2"/>
</dbReference>
<dbReference type="PANTHER" id="PTHR30146">
    <property type="entry name" value="LACI-RELATED TRANSCRIPTIONAL REPRESSOR"/>
    <property type="match status" value="1"/>
</dbReference>
<dbReference type="HOGENOM" id="CLU_037628_6_1_9"/>
<dbReference type="Pfam" id="PF13377">
    <property type="entry name" value="Peripla_BP_3"/>
    <property type="match status" value="1"/>
</dbReference>
<dbReference type="PROSITE" id="PS00356">
    <property type="entry name" value="HTH_LACI_1"/>
    <property type="match status" value="1"/>
</dbReference>
<dbReference type="InterPro" id="IPR028082">
    <property type="entry name" value="Peripla_BP_I"/>
</dbReference>
<proteinExistence type="predicted"/>
<sequence length="350" mass="38871">MMQMLIGDSKEGDIMAVTIKDIAKRAGVSYSTVSRALNGIGAENTESRKNILRLAQEMGYVPNQAAINLKKSRSYVIGLYFSTISKMTSPFVLHDVLTGVYSVAGSKYNVVVKGIDMHEPGTLNPSYFDGIIVLSQRSEDMEFMNEVLDKKIPMSVICRAVDVDAPNVTTDEALAMERAMDYLLENGHRNIGIIEGNPGLDSSRLRRRGWRTSMTSHGLDPDALPVISGNYRYASGYTAAKQLLTFRPTALLCFNDEMAFGARTAIVEAGLKVPDDVSLVGFDNWDMSGYSDMHLTTVERNMGEIAREGARVLLRRLDEGIVDNRRIYLNNKLIIRDTVKNLNVEERKPS</sequence>
<dbReference type="InterPro" id="IPR046335">
    <property type="entry name" value="LacI/GalR-like_sensor"/>
</dbReference>
<dbReference type="EMBL" id="ABCC02000017">
    <property type="protein sequence ID" value="EDP18081.1"/>
    <property type="molecule type" value="Genomic_DNA"/>
</dbReference>
<evidence type="ECO:0000256" key="1">
    <source>
        <dbReference type="ARBA" id="ARBA00022491"/>
    </source>
</evidence>
<dbReference type="Proteomes" id="UP000005396">
    <property type="component" value="Unassembled WGS sequence"/>
</dbReference>
<dbReference type="SMART" id="SM00354">
    <property type="entry name" value="HTH_LACI"/>
    <property type="match status" value="1"/>
</dbReference>
<evidence type="ECO:0000313" key="7">
    <source>
        <dbReference type="Proteomes" id="UP000005396"/>
    </source>
</evidence>
<dbReference type="CDD" id="cd01392">
    <property type="entry name" value="HTH_LacI"/>
    <property type="match status" value="1"/>
</dbReference>
<evidence type="ECO:0000313" key="6">
    <source>
        <dbReference type="EMBL" id="EDP18081.1"/>
    </source>
</evidence>
<dbReference type="GO" id="GO:0003700">
    <property type="term" value="F:DNA-binding transcription factor activity"/>
    <property type="evidence" value="ECO:0007669"/>
    <property type="project" value="TreeGrafter"/>
</dbReference>
<dbReference type="InterPro" id="IPR010982">
    <property type="entry name" value="Lambda_DNA-bd_dom_sf"/>
</dbReference>
<keyword evidence="1" id="KW-0678">Repressor</keyword>
<dbReference type="PROSITE" id="PS50932">
    <property type="entry name" value="HTH_LACI_2"/>
    <property type="match status" value="1"/>
</dbReference>
<dbReference type="AlphaFoldDB" id="A8RKX3"/>
<dbReference type="SUPFAM" id="SSF47413">
    <property type="entry name" value="lambda repressor-like DNA-binding domains"/>
    <property type="match status" value="1"/>
</dbReference>
<reference evidence="6 7" key="2">
    <citation type="submission" date="2007-09" db="EMBL/GenBank/DDBJ databases">
        <title>Draft genome sequence of Clostridium bolteae (ATCC BAA-613).</title>
        <authorList>
            <person name="Sudarsanam P."/>
            <person name="Ley R."/>
            <person name="Guruge J."/>
            <person name="Turnbaugh P.J."/>
            <person name="Mahowald M."/>
            <person name="Liep D."/>
            <person name="Gordon J."/>
        </authorList>
    </citation>
    <scope>NUCLEOTIDE SEQUENCE [LARGE SCALE GENOMIC DNA]</scope>
    <source>
        <strain evidence="7">ATCC BAA-613 / DSM 15670 / CCUG 46953 / JCM 12243 / WAL 16351</strain>
    </source>
</reference>
<evidence type="ECO:0000256" key="3">
    <source>
        <dbReference type="ARBA" id="ARBA00023125"/>
    </source>
</evidence>
<dbReference type="PANTHER" id="PTHR30146:SF148">
    <property type="entry name" value="HTH-TYPE TRANSCRIPTIONAL REPRESSOR PURR-RELATED"/>
    <property type="match status" value="1"/>
</dbReference>